<proteinExistence type="predicted"/>
<dbReference type="Proteomes" id="UP000654370">
    <property type="component" value="Unassembled WGS sequence"/>
</dbReference>
<keyword evidence="1" id="KW-0479">Metal-binding</keyword>
<dbReference type="PANTHER" id="PTHR15710:SF217">
    <property type="entry name" value="E3 UBIQUITIN-PROTEIN LIGASE RDUF2"/>
    <property type="match status" value="1"/>
</dbReference>
<evidence type="ECO:0000256" key="2">
    <source>
        <dbReference type="ARBA" id="ARBA00022771"/>
    </source>
</evidence>
<accession>A0A8H7PXK4</accession>
<keyword evidence="5" id="KW-1185">Reference proteome</keyword>
<evidence type="ECO:0000313" key="4">
    <source>
        <dbReference type="EMBL" id="KAG2182474.1"/>
    </source>
</evidence>
<dbReference type="EMBL" id="JAEPQZ010000004">
    <property type="protein sequence ID" value="KAG2182474.1"/>
    <property type="molecule type" value="Genomic_DNA"/>
</dbReference>
<evidence type="ECO:0008006" key="6">
    <source>
        <dbReference type="Google" id="ProtNLM"/>
    </source>
</evidence>
<comment type="caution">
    <text evidence="4">The sequence shown here is derived from an EMBL/GenBank/DDBJ whole genome shotgun (WGS) entry which is preliminary data.</text>
</comment>
<dbReference type="OrthoDB" id="8062037at2759"/>
<evidence type="ECO:0000256" key="1">
    <source>
        <dbReference type="ARBA" id="ARBA00022723"/>
    </source>
</evidence>
<organism evidence="4 5">
    <name type="scientific">Mortierella isabellina</name>
    <name type="common">Filamentous fungus</name>
    <name type="synonym">Umbelopsis isabellina</name>
    <dbReference type="NCBI Taxonomy" id="91625"/>
    <lineage>
        <taxon>Eukaryota</taxon>
        <taxon>Fungi</taxon>
        <taxon>Fungi incertae sedis</taxon>
        <taxon>Mucoromycota</taxon>
        <taxon>Mucoromycotina</taxon>
        <taxon>Umbelopsidomycetes</taxon>
        <taxon>Umbelopsidales</taxon>
        <taxon>Umbelopsidaceae</taxon>
        <taxon>Umbelopsis</taxon>
    </lineage>
</organism>
<dbReference type="Gene3D" id="3.30.40.10">
    <property type="entry name" value="Zinc/RING finger domain, C3HC4 (zinc finger)"/>
    <property type="match status" value="1"/>
</dbReference>
<evidence type="ECO:0000313" key="5">
    <source>
        <dbReference type="Proteomes" id="UP000654370"/>
    </source>
</evidence>
<sequence>MNRSSTCSRRVNHLIPYIDFRSMFTGIRQHVEQDDPDQQRFLDDLISQLLDEAQSNAKGPPPASERFIKTLPNIATSSLDRQEIRALKCVKRDLISYLSRHYFDRECLLPWLQLHNTCPMCRHAVETEEQVKQEEQDLARDWMYG</sequence>
<evidence type="ECO:0000256" key="3">
    <source>
        <dbReference type="ARBA" id="ARBA00022833"/>
    </source>
</evidence>
<dbReference type="AlphaFoldDB" id="A0A8H7PXK4"/>
<protein>
    <recommendedName>
        <fullName evidence="6">RING-type domain-containing protein</fullName>
    </recommendedName>
</protein>
<dbReference type="GO" id="GO:0061630">
    <property type="term" value="F:ubiquitin protein ligase activity"/>
    <property type="evidence" value="ECO:0007669"/>
    <property type="project" value="TreeGrafter"/>
</dbReference>
<gene>
    <name evidence="4" type="ORF">INT43_007404</name>
</gene>
<dbReference type="GO" id="GO:0016567">
    <property type="term" value="P:protein ubiquitination"/>
    <property type="evidence" value="ECO:0007669"/>
    <property type="project" value="TreeGrafter"/>
</dbReference>
<keyword evidence="3" id="KW-0862">Zinc</keyword>
<keyword evidence="2" id="KW-0863">Zinc-finger</keyword>
<dbReference type="PANTHER" id="PTHR15710">
    <property type="entry name" value="E3 UBIQUITIN-PROTEIN LIGASE PRAJA"/>
    <property type="match status" value="1"/>
</dbReference>
<dbReference type="SUPFAM" id="SSF57850">
    <property type="entry name" value="RING/U-box"/>
    <property type="match status" value="1"/>
</dbReference>
<name>A0A8H7PXK4_MORIS</name>
<reference evidence="4" key="1">
    <citation type="submission" date="2020-12" db="EMBL/GenBank/DDBJ databases">
        <title>Metabolic potential, ecology and presence of endohyphal bacteria is reflected in genomic diversity of Mucoromycotina.</title>
        <authorList>
            <person name="Muszewska A."/>
            <person name="Okrasinska A."/>
            <person name="Steczkiewicz K."/>
            <person name="Drgas O."/>
            <person name="Orlowska M."/>
            <person name="Perlinska-Lenart U."/>
            <person name="Aleksandrzak-Piekarczyk T."/>
            <person name="Szatraj K."/>
            <person name="Zielenkiewicz U."/>
            <person name="Pilsyk S."/>
            <person name="Malc E."/>
            <person name="Mieczkowski P."/>
            <person name="Kruszewska J.S."/>
            <person name="Biernat P."/>
            <person name="Pawlowska J."/>
        </authorList>
    </citation>
    <scope>NUCLEOTIDE SEQUENCE</scope>
    <source>
        <strain evidence="4">WA0000067209</strain>
    </source>
</reference>
<dbReference type="GO" id="GO:0005737">
    <property type="term" value="C:cytoplasm"/>
    <property type="evidence" value="ECO:0007669"/>
    <property type="project" value="TreeGrafter"/>
</dbReference>
<dbReference type="GO" id="GO:0008270">
    <property type="term" value="F:zinc ion binding"/>
    <property type="evidence" value="ECO:0007669"/>
    <property type="project" value="UniProtKB-KW"/>
</dbReference>
<dbReference type="InterPro" id="IPR013083">
    <property type="entry name" value="Znf_RING/FYVE/PHD"/>
</dbReference>